<organism evidence="1 2">
    <name type="scientific">Mycetocola lacteus</name>
    <dbReference type="NCBI Taxonomy" id="76637"/>
    <lineage>
        <taxon>Bacteria</taxon>
        <taxon>Bacillati</taxon>
        <taxon>Actinomycetota</taxon>
        <taxon>Actinomycetes</taxon>
        <taxon>Micrococcales</taxon>
        <taxon>Microbacteriaceae</taxon>
        <taxon>Mycetocola</taxon>
    </lineage>
</organism>
<protein>
    <submittedName>
        <fullName evidence="1">Hpt domain-containing protein</fullName>
    </submittedName>
</protein>
<dbReference type="Proteomes" id="UP000269438">
    <property type="component" value="Unassembled WGS sequence"/>
</dbReference>
<proteinExistence type="predicted"/>
<evidence type="ECO:0000313" key="2">
    <source>
        <dbReference type="Proteomes" id="UP000269438"/>
    </source>
</evidence>
<comment type="caution">
    <text evidence="1">The sequence shown here is derived from an EMBL/GenBank/DDBJ whole genome shotgun (WGS) entry which is preliminary data.</text>
</comment>
<evidence type="ECO:0000313" key="1">
    <source>
        <dbReference type="EMBL" id="RLP84034.1"/>
    </source>
</evidence>
<name>A0A3L7AV27_9MICO</name>
<dbReference type="Gene3D" id="1.20.120.160">
    <property type="entry name" value="HPT domain"/>
    <property type="match status" value="1"/>
</dbReference>
<dbReference type="SUPFAM" id="SSF47226">
    <property type="entry name" value="Histidine-containing phosphotransfer domain, HPT domain"/>
    <property type="match status" value="1"/>
</dbReference>
<gene>
    <name evidence="1" type="ORF">D9V34_04335</name>
</gene>
<dbReference type="OrthoDB" id="4945046at2"/>
<reference evidence="1 2" key="1">
    <citation type="submission" date="2018-10" db="EMBL/GenBank/DDBJ databases">
        <authorList>
            <person name="Li J."/>
        </authorList>
    </citation>
    <scope>NUCLEOTIDE SEQUENCE [LARGE SCALE GENOMIC DNA]</scope>
    <source>
        <strain evidence="1 2">JCM 11654</strain>
    </source>
</reference>
<dbReference type="GO" id="GO:0000160">
    <property type="term" value="P:phosphorelay signal transduction system"/>
    <property type="evidence" value="ECO:0007669"/>
    <property type="project" value="InterPro"/>
</dbReference>
<dbReference type="AlphaFoldDB" id="A0A3L7AV27"/>
<dbReference type="InterPro" id="IPR036641">
    <property type="entry name" value="HPT_dom_sf"/>
</dbReference>
<dbReference type="RefSeq" id="WP_121687651.1">
    <property type="nucleotide sequence ID" value="NZ_RCUY01000002.1"/>
</dbReference>
<accession>A0A3L7AV27</accession>
<dbReference type="EMBL" id="RCUY01000002">
    <property type="protein sequence ID" value="RLP84034.1"/>
    <property type="molecule type" value="Genomic_DNA"/>
</dbReference>
<keyword evidence="2" id="KW-1185">Reference proteome</keyword>
<sequence>MCVDSTDHPLLEHAEIERLSAALNGDLAATRAFLHSFCERWPERIAALEQSILHSDVLHARDSVLSIRTSSAMVGAKRLTVIAAGIECTLSEGHPDRVEENLRALRVSGIETIEALRAYLSEQSPA</sequence>